<keyword evidence="2" id="KW-1185">Reference proteome</keyword>
<dbReference type="Proteomes" id="UP000248646">
    <property type="component" value="Unassembled WGS sequence"/>
</dbReference>
<gene>
    <name evidence="1" type="ORF">C7437_1011420</name>
</gene>
<sequence length="37" mass="4602">MIIKEVLIRKMSMTMKSPWYYKETVERYTVAQFHFKS</sequence>
<dbReference type="EMBL" id="QKZI01000001">
    <property type="protein sequence ID" value="PZX08296.1"/>
    <property type="molecule type" value="Genomic_DNA"/>
</dbReference>
<proteinExistence type="predicted"/>
<name>A0A2W7PIU5_9BACI</name>
<reference evidence="1 2" key="1">
    <citation type="submission" date="2018-06" db="EMBL/GenBank/DDBJ databases">
        <title>Genomic Encyclopedia of Type Strains, Phase IV (KMG-IV): sequencing the most valuable type-strain genomes for metagenomic binning, comparative biology and taxonomic classification.</title>
        <authorList>
            <person name="Goeker M."/>
        </authorList>
    </citation>
    <scope>NUCLEOTIDE SEQUENCE [LARGE SCALE GENOMIC DNA]</scope>
    <source>
        <strain evidence="1 2">DSM 5</strain>
    </source>
</reference>
<protein>
    <submittedName>
        <fullName evidence="1">Uncharacterized protein</fullName>
    </submittedName>
</protein>
<evidence type="ECO:0000313" key="1">
    <source>
        <dbReference type="EMBL" id="PZX08296.1"/>
    </source>
</evidence>
<comment type="caution">
    <text evidence="1">The sequence shown here is derived from an EMBL/GenBank/DDBJ whole genome shotgun (WGS) entry which is preliminary data.</text>
</comment>
<dbReference type="AlphaFoldDB" id="A0A2W7PIU5"/>
<organism evidence="1 2">
    <name type="scientific">Psychrobacillus insolitus</name>
    <dbReference type="NCBI Taxonomy" id="1461"/>
    <lineage>
        <taxon>Bacteria</taxon>
        <taxon>Bacillati</taxon>
        <taxon>Bacillota</taxon>
        <taxon>Bacilli</taxon>
        <taxon>Bacillales</taxon>
        <taxon>Bacillaceae</taxon>
        <taxon>Psychrobacillus</taxon>
    </lineage>
</organism>
<evidence type="ECO:0000313" key="2">
    <source>
        <dbReference type="Proteomes" id="UP000248646"/>
    </source>
</evidence>
<accession>A0A2W7PIU5</accession>